<evidence type="ECO:0000256" key="6">
    <source>
        <dbReference type="SAM" id="MobiDB-lite"/>
    </source>
</evidence>
<dbReference type="FunCoup" id="A0A3Q7HS17">
    <property type="interactions" value="520"/>
</dbReference>
<name>A0A3Q7HS17_SOLLC</name>
<dbReference type="PANTHER" id="PTHR16223:SF51">
    <property type="entry name" value="TRANSCRIPTION FACTOR BHLH117-RELATED"/>
    <property type="match status" value="1"/>
</dbReference>
<accession>A0A3Q7HS17</accession>
<protein>
    <recommendedName>
        <fullName evidence="7">BHLH domain-containing protein</fullName>
    </recommendedName>
</protein>
<keyword evidence="5" id="KW-0539">Nucleus</keyword>
<evidence type="ECO:0000313" key="8">
    <source>
        <dbReference type="EnsemblPlants" id="Solyc06g065040.3.1"/>
    </source>
</evidence>
<dbReference type="InterPro" id="IPR045843">
    <property type="entry name" value="IND-like"/>
</dbReference>
<reference evidence="8" key="1">
    <citation type="journal article" date="2012" name="Nature">
        <title>The tomato genome sequence provides insights into fleshy fruit evolution.</title>
        <authorList>
            <consortium name="Tomato Genome Consortium"/>
        </authorList>
    </citation>
    <scope>NUCLEOTIDE SEQUENCE [LARGE SCALE GENOMIC DNA]</scope>
    <source>
        <strain evidence="8">cv. Heinz 1706</strain>
    </source>
</reference>
<dbReference type="GO" id="GO:0005634">
    <property type="term" value="C:nucleus"/>
    <property type="evidence" value="ECO:0000318"/>
    <property type="project" value="GO_Central"/>
</dbReference>
<evidence type="ECO:0000256" key="5">
    <source>
        <dbReference type="ARBA" id="ARBA00023242"/>
    </source>
</evidence>
<dbReference type="InParanoid" id="A0A3Q7HS17"/>
<keyword evidence="9" id="KW-1185">Reference proteome</keyword>
<dbReference type="InterPro" id="IPR011598">
    <property type="entry name" value="bHLH_dom"/>
</dbReference>
<dbReference type="PANTHER" id="PTHR16223">
    <property type="entry name" value="TRANSCRIPTION FACTOR BHLH83-RELATED"/>
    <property type="match status" value="1"/>
</dbReference>
<dbReference type="STRING" id="4081.A0A3Q7HS17"/>
<feature type="domain" description="BHLH" evidence="7">
    <location>
        <begin position="192"/>
        <end position="242"/>
    </location>
</feature>
<reference evidence="8" key="2">
    <citation type="submission" date="2019-01" db="UniProtKB">
        <authorList>
            <consortium name="EnsemblPlants"/>
        </authorList>
    </citation>
    <scope>IDENTIFICATION</scope>
    <source>
        <strain evidence="8">cv. Heinz 1706</strain>
    </source>
</reference>
<keyword evidence="3" id="KW-0238">DNA-binding</keyword>
<dbReference type="Gramene" id="Solyc06g065040.3.1">
    <property type="protein sequence ID" value="Solyc06g065040.3.1"/>
    <property type="gene ID" value="Solyc06g065040.3"/>
</dbReference>
<dbReference type="OMA" id="QKRCKCK"/>
<evidence type="ECO:0000259" key="7">
    <source>
        <dbReference type="PROSITE" id="PS50888"/>
    </source>
</evidence>
<dbReference type="Gene3D" id="4.10.280.10">
    <property type="entry name" value="Helix-loop-helix DNA-binding domain"/>
    <property type="match status" value="1"/>
</dbReference>
<sequence>MQRGTTGDGGGGLSRFRSAPATWLEALLESDTESEVILNPSSPILHTPNKPPPHPSTPKLKLETGGATRFTGDPGLFESGGSSNFLRQNSSPAEFLSHISSDGYFSNYGIPSSLDYLSPSVDVSQSAKRTRDDDSESSPRKLVSQLKGESSGQLHGSGGSLDAEMENLMDDLVPCKVRAKRGCATHPRSIAERVVHVLLLCKVRRTRISDRIRKLQELVPNMDKQTNTADMLEEAVEYVKFLQRQIQVIHEFTPVIEYPEIQWKRK</sequence>
<feature type="region of interest" description="Disordered" evidence="6">
    <location>
        <begin position="125"/>
        <end position="161"/>
    </location>
</feature>
<evidence type="ECO:0000256" key="2">
    <source>
        <dbReference type="ARBA" id="ARBA00023015"/>
    </source>
</evidence>
<dbReference type="SMART" id="SM00353">
    <property type="entry name" value="HLH"/>
    <property type="match status" value="1"/>
</dbReference>
<dbReference type="GO" id="GO:0046983">
    <property type="term" value="F:protein dimerization activity"/>
    <property type="evidence" value="ECO:0007669"/>
    <property type="project" value="InterPro"/>
</dbReference>
<dbReference type="AlphaFoldDB" id="A0A3Q7HS17"/>
<dbReference type="PaxDb" id="4081-Solyc06g065040.2.1"/>
<evidence type="ECO:0000256" key="1">
    <source>
        <dbReference type="ARBA" id="ARBA00004123"/>
    </source>
</evidence>
<dbReference type="PROSITE" id="PS50888">
    <property type="entry name" value="BHLH"/>
    <property type="match status" value="1"/>
</dbReference>
<keyword evidence="4" id="KW-0804">Transcription</keyword>
<dbReference type="GO" id="GO:0006357">
    <property type="term" value="P:regulation of transcription by RNA polymerase II"/>
    <property type="evidence" value="ECO:0000318"/>
    <property type="project" value="GO_Central"/>
</dbReference>
<dbReference type="GO" id="GO:0000981">
    <property type="term" value="F:DNA-binding transcription factor activity, RNA polymerase II-specific"/>
    <property type="evidence" value="ECO:0000318"/>
    <property type="project" value="GO_Central"/>
</dbReference>
<feature type="region of interest" description="Disordered" evidence="6">
    <location>
        <begin position="38"/>
        <end position="84"/>
    </location>
</feature>
<proteinExistence type="predicted"/>
<keyword evidence="2" id="KW-0805">Transcription regulation</keyword>
<dbReference type="InterPro" id="IPR036638">
    <property type="entry name" value="HLH_DNA-bd_sf"/>
</dbReference>
<dbReference type="SUPFAM" id="SSF47459">
    <property type="entry name" value="HLH, helix-loop-helix DNA-binding domain"/>
    <property type="match status" value="1"/>
</dbReference>
<dbReference type="Proteomes" id="UP000004994">
    <property type="component" value="Chromosome 6"/>
</dbReference>
<dbReference type="InterPro" id="IPR045239">
    <property type="entry name" value="bHLH95_bHLH"/>
</dbReference>
<dbReference type="CDD" id="cd11393">
    <property type="entry name" value="bHLH_AtbHLH_like"/>
    <property type="match status" value="1"/>
</dbReference>
<organism evidence="8">
    <name type="scientific">Solanum lycopersicum</name>
    <name type="common">Tomato</name>
    <name type="synonym">Lycopersicon esculentum</name>
    <dbReference type="NCBI Taxonomy" id="4081"/>
    <lineage>
        <taxon>Eukaryota</taxon>
        <taxon>Viridiplantae</taxon>
        <taxon>Streptophyta</taxon>
        <taxon>Embryophyta</taxon>
        <taxon>Tracheophyta</taxon>
        <taxon>Spermatophyta</taxon>
        <taxon>Magnoliopsida</taxon>
        <taxon>eudicotyledons</taxon>
        <taxon>Gunneridae</taxon>
        <taxon>Pentapetalae</taxon>
        <taxon>asterids</taxon>
        <taxon>lamiids</taxon>
        <taxon>Solanales</taxon>
        <taxon>Solanaceae</taxon>
        <taxon>Solanoideae</taxon>
        <taxon>Solaneae</taxon>
        <taxon>Solanum</taxon>
        <taxon>Solanum subgen. Lycopersicon</taxon>
    </lineage>
</organism>
<evidence type="ECO:0000256" key="4">
    <source>
        <dbReference type="ARBA" id="ARBA00023163"/>
    </source>
</evidence>
<evidence type="ECO:0000256" key="3">
    <source>
        <dbReference type="ARBA" id="ARBA00023125"/>
    </source>
</evidence>
<dbReference type="GO" id="GO:0000978">
    <property type="term" value="F:RNA polymerase II cis-regulatory region sequence-specific DNA binding"/>
    <property type="evidence" value="ECO:0000318"/>
    <property type="project" value="GO_Central"/>
</dbReference>
<dbReference type="Pfam" id="PF00010">
    <property type="entry name" value="HLH"/>
    <property type="match status" value="1"/>
</dbReference>
<comment type="subcellular location">
    <subcellularLocation>
        <location evidence="1">Nucleus</location>
    </subcellularLocation>
</comment>
<evidence type="ECO:0000313" key="9">
    <source>
        <dbReference type="Proteomes" id="UP000004994"/>
    </source>
</evidence>
<dbReference type="EnsemblPlants" id="Solyc06g065040.3.1">
    <property type="protein sequence ID" value="Solyc06g065040.3.1"/>
    <property type="gene ID" value="Solyc06g065040.3"/>
</dbReference>